<organism evidence="2 3">
    <name type="scientific">Hoeflea phototrophica (strain DSM 17068 / NCIMB 14078 / DFL-43)</name>
    <dbReference type="NCBI Taxonomy" id="411684"/>
    <lineage>
        <taxon>Bacteria</taxon>
        <taxon>Pseudomonadati</taxon>
        <taxon>Pseudomonadota</taxon>
        <taxon>Alphaproteobacteria</taxon>
        <taxon>Hyphomicrobiales</taxon>
        <taxon>Rhizobiaceae</taxon>
        <taxon>Hoeflea</taxon>
    </lineage>
</organism>
<dbReference type="RefSeq" id="WP_007196516.1">
    <property type="nucleotide sequence ID" value="NZ_CM002917.1"/>
</dbReference>
<dbReference type="Gene3D" id="3.40.50.1820">
    <property type="entry name" value="alpha/beta hydrolase"/>
    <property type="match status" value="1"/>
</dbReference>
<sequence>MSVYAGALIIIALFLFAFFLWTLIVSSGARRAVPKHGKTLTVAGNEIHYTDEGPRDAPVLVMIHGLAGNLNNLGYALTAQLSSEFRVINLDRPGSGYSTRSSDEAATLPAQARILGAFLDQLGVEKPVLVGHSLGGAVSLAMALERPEKIGALALLCPLTHAEGKPHAVFEILMIRPKLLRLFLAYTLAAPVGKMTAKATLEQVFAPEAAPGDFMIKGGFALNSRPKTFLGASADLAATTASLPALVARYKSDLKTPGAVLFGAEDPILNPDVHGRQMEAYGLNYEELEGAGHMIPMTAPEACADFIRRVARQVER</sequence>
<keyword evidence="2" id="KW-0012">Acyltransferase</keyword>
<dbReference type="HOGENOM" id="CLU_020336_13_0_5"/>
<reference evidence="2 3" key="1">
    <citation type="submission" date="2007-10" db="EMBL/GenBank/DDBJ databases">
        <authorList>
            <person name="Wagner-Dobler I."/>
            <person name="Ferriera S."/>
            <person name="Johnson J."/>
            <person name="Kravitz S."/>
            <person name="Beeson K."/>
            <person name="Sutton G."/>
            <person name="Rogers Y.-H."/>
            <person name="Friedman R."/>
            <person name="Frazier M."/>
            <person name="Venter J.C."/>
        </authorList>
    </citation>
    <scope>NUCLEOTIDE SEQUENCE [LARGE SCALE GENOMIC DNA]</scope>
    <source>
        <strain evidence="2 3">DFL-43</strain>
    </source>
</reference>
<dbReference type="ESTHER" id="9rhiz-a9dam7">
    <property type="family name" value="6_AlphaBeta_hydrolase"/>
</dbReference>
<name>A9DAM7_HOEPD</name>
<proteinExistence type="predicted"/>
<dbReference type="PRINTS" id="PR00412">
    <property type="entry name" value="EPOXHYDRLASE"/>
</dbReference>
<dbReference type="eggNOG" id="COG2267">
    <property type="taxonomic scope" value="Bacteria"/>
</dbReference>
<evidence type="ECO:0000259" key="1">
    <source>
        <dbReference type="Pfam" id="PF00561"/>
    </source>
</evidence>
<evidence type="ECO:0000313" key="2">
    <source>
        <dbReference type="EMBL" id="EDQ32602.1"/>
    </source>
</evidence>
<gene>
    <name evidence="2" type="ORF">HPDFL43_03626</name>
</gene>
<protein>
    <submittedName>
        <fullName evidence="2">Putative hydrolase or acyltransferase (Alpha/beta hydrolase superfamily)</fullName>
    </submittedName>
</protein>
<keyword evidence="2" id="KW-0808">Transferase</keyword>
<feature type="domain" description="AB hydrolase-1" evidence="1">
    <location>
        <begin position="58"/>
        <end position="300"/>
    </location>
</feature>
<keyword evidence="2" id="KW-0378">Hydrolase</keyword>
<keyword evidence="3" id="KW-1185">Reference proteome</keyword>
<dbReference type="Pfam" id="PF00561">
    <property type="entry name" value="Abhydrolase_1"/>
    <property type="match status" value="1"/>
</dbReference>
<dbReference type="GO" id="GO:0016787">
    <property type="term" value="F:hydrolase activity"/>
    <property type="evidence" value="ECO:0007669"/>
    <property type="project" value="UniProtKB-KW"/>
</dbReference>
<comment type="caution">
    <text evidence="2">The sequence shown here is derived from an EMBL/GenBank/DDBJ whole genome shotgun (WGS) entry which is preliminary data.</text>
</comment>
<dbReference type="PRINTS" id="PR00111">
    <property type="entry name" value="ABHYDROLASE"/>
</dbReference>
<evidence type="ECO:0000313" key="3">
    <source>
        <dbReference type="Proteomes" id="UP000004291"/>
    </source>
</evidence>
<dbReference type="STRING" id="411684.HPDFL43_03626"/>
<dbReference type="InterPro" id="IPR000639">
    <property type="entry name" value="Epox_hydrolase-like"/>
</dbReference>
<dbReference type="InterPro" id="IPR000073">
    <property type="entry name" value="AB_hydrolase_1"/>
</dbReference>
<dbReference type="OrthoDB" id="9815441at2"/>
<accession>A9DAM7</accession>
<dbReference type="PANTHER" id="PTHR43194:SF2">
    <property type="entry name" value="PEROXISOMAL MEMBRANE PROTEIN LPX1"/>
    <property type="match status" value="1"/>
</dbReference>
<dbReference type="InterPro" id="IPR050228">
    <property type="entry name" value="Carboxylesterase_BioH"/>
</dbReference>
<dbReference type="InterPro" id="IPR029058">
    <property type="entry name" value="AB_hydrolase_fold"/>
</dbReference>
<dbReference type="SUPFAM" id="SSF53474">
    <property type="entry name" value="alpha/beta-Hydrolases"/>
    <property type="match status" value="1"/>
</dbReference>
<dbReference type="PANTHER" id="PTHR43194">
    <property type="entry name" value="HYDROLASE ALPHA/BETA FOLD FAMILY"/>
    <property type="match status" value="1"/>
</dbReference>
<reference evidence="2 3" key="2">
    <citation type="submission" date="2012-06" db="EMBL/GenBank/DDBJ databases">
        <authorList>
            <person name="Fiebig A."/>
        </authorList>
    </citation>
    <scope>NUCLEOTIDE SEQUENCE [LARGE SCALE GENOMIC DNA]</scope>
    <source>
        <strain evidence="2 3">DFL-43</strain>
    </source>
</reference>
<dbReference type="EMBL" id="ABIA03000002">
    <property type="protein sequence ID" value="EDQ32602.1"/>
    <property type="molecule type" value="Genomic_DNA"/>
</dbReference>
<dbReference type="Proteomes" id="UP000004291">
    <property type="component" value="Chromosome"/>
</dbReference>
<dbReference type="AlphaFoldDB" id="A9DAM7"/>
<dbReference type="GO" id="GO:0016746">
    <property type="term" value="F:acyltransferase activity"/>
    <property type="evidence" value="ECO:0007669"/>
    <property type="project" value="UniProtKB-KW"/>
</dbReference>